<dbReference type="InterPro" id="IPR025110">
    <property type="entry name" value="AMP-bd_C"/>
</dbReference>
<dbReference type="GO" id="GO:0046339">
    <property type="term" value="P:diacylglycerol metabolic process"/>
    <property type="evidence" value="ECO:0007669"/>
    <property type="project" value="EnsemblFungi"/>
</dbReference>
<dbReference type="GO" id="GO:0006970">
    <property type="term" value="P:response to osmotic stress"/>
    <property type="evidence" value="ECO:0007669"/>
    <property type="project" value="EnsemblFungi"/>
</dbReference>
<feature type="region of interest" description="Disordered" evidence="1">
    <location>
        <begin position="140"/>
        <end position="162"/>
    </location>
</feature>
<dbReference type="OrthoDB" id="69964at2759"/>
<dbReference type="InterPro" id="IPR000873">
    <property type="entry name" value="AMP-dep_synth/lig_dom"/>
</dbReference>
<dbReference type="PROSITE" id="PS51912">
    <property type="entry name" value="DMAP1_BIND"/>
    <property type="match status" value="1"/>
</dbReference>
<dbReference type="GO" id="GO:0097576">
    <property type="term" value="P:vacuole fusion"/>
    <property type="evidence" value="ECO:0007669"/>
    <property type="project" value="EnsemblFungi"/>
</dbReference>
<sequence length="1684" mass="191146">MPTLDFSIPPSLPVDVQEKLNELIQDYRDESLTVKGYEKKRAWILDRYQEKMGQKLMRSATNVDKRKNIHIPGRNQSLSSTLINKNLISPRSSVNRNSLNDPPSLKSPRKIGTTSEYADSPHSIYQVTTNSNKMFSDLSSSGDLFRTPTRQNAKSNGRNTSSVQLSLPSHDVLDDNQEYIPMIPLLPRVTNIDHAEFSPNQSSLLSILRGRFEHQESQTAMIAINSKGKETFITWDKLYLRAEKVAHELGKSKLYKMDKVLLWYNKSESVTFIVALLGCFIAGMVAVPISFETYSLAEIMEIIKSTNTKTILISNECHKQLDSLHSTTTNTKVKLNRNELFRDISFLRTDDLGTYSKAKKQSPTFEVPNIAYIEFTRTPLGRLSGVVMKHNILIEQFNAMADILNSKKMPYWKKTNIRKPFNRRVPLTIATKESNAKFMILNTLDPTRSTGLVLGVLFNIFSGNVFVTVDNKLITKSGGYENLIDRYRADILLNDQLQLKQIVINYLENPLVLAERRKHKFDFTCIKCCLTTCTTIDTDVTEMVVHKWLKNLGCIDAPLCYSPVLTLIDFGGIFVATKDKLGGLDNFPIHNSKLRLQDELYVNKQKLRANTVEPSITAMLNSSASFKDYIKLETFGFPMSNTMLCVVNPDDATLVPDLCVGEIWLSSDNLVDEFFQMEKVNEFVFKAKLNYAKMFTFINESKTSKSTELPKERLQTILNVCPGGTQFVRTKLMGFVHNGKIFILSLIEDMFLQNQLIRLPNWSHTSDVSRAVPSSSTTKKNVSDCKTVKSSESSNISISDRVSISNQKGKRVVETHYLQQITETLVRTVATVSDVSAFEINRHKEEHILVMVIESSLAKKRSPESVNADMSIVSTTVKQKEDLEKKMNELIDQIYRILWIFHKIQPMCIVVVPRGSLPRRYCSLELANSTVERKFVMGELDSKFVKFQFDNIILDFIPHSGYYNESIFSEHLSRLRRAYIEDMDSYYGQYGSELPLKWQTSGIDYRDTSYDLRTTNKQLSDFENILELIEWRVKKLPNEAAFTDGSDASSTSSNNNDNNIHKNVSWKTFDQIVGACLKKIISSKTPLKPGDKVVIMCKNSVDYVAIVMACLYCHMVIIPLEPITEATAEEDLQLFSQIVKGYRVKRIFIDGSSNNLLMNNNTVSRHFKSIRNTMPKITVVSKLKRKHGVNIALFKNILKLKYSCKVASKANSLPCMIWINQDHSITNKLHIKMNHSALMNFCKITKETLQLPTTSPIFSLCNYTTGFGFMLSCFIGPYVGTTTHLFDVEEFLSAPKAFLLGIQNLNARDLYFTLGMFHRVLERASSVLVNGSKDVASNKSKNLHKNTSKLIPYFFRNVKNIMITFVGRPSFLSIENLLARYQKVVVSPYQINFVYQHHFNPIVSLRSYLDIPPIDVYLDPVSLREGVIREVDPTSSRVYNALRLQDSGVVPVCTDVTIVNPETLLPCLEGEIGEIWCCSEANVHDYVLFNANGQLSKDKFITEQFQSKFNKEVANGLTYLRTGDLGFIRNIQSTNREGDLISLNLLYVLGSINETVDILGLTHFVTNLEKTVRDAHPSIMNCVISKAGGLLVCLIQCRNGKVERHGNLTALVVAALMSSHGVILDLVSFVKFDQNGVCKKNWNVNRHNIMESWFDQELRIESQFAVNYGENISIYLLSDFEKDT</sequence>
<dbReference type="PANTHER" id="PTHR22754">
    <property type="entry name" value="DISCO-INTERACTING PROTEIN 2 DIP2 -RELATED"/>
    <property type="match status" value="1"/>
</dbReference>
<feature type="region of interest" description="Disordered" evidence="1">
    <location>
        <begin position="89"/>
        <end position="118"/>
    </location>
</feature>
<feature type="domain" description="DMAP1-binding" evidence="2">
    <location>
        <begin position="8"/>
        <end position="104"/>
    </location>
</feature>
<dbReference type="STRING" id="1071383.J7S8U3"/>
<dbReference type="Pfam" id="PF24919">
    <property type="entry name" value="Mug62"/>
    <property type="match status" value="1"/>
</dbReference>
<dbReference type="Pfam" id="PF00501">
    <property type="entry name" value="AMP-binding"/>
    <property type="match status" value="1"/>
</dbReference>
<feature type="compositionally biased region" description="Polar residues" evidence="1">
    <location>
        <begin position="89"/>
        <end position="101"/>
    </location>
</feature>
<dbReference type="Pfam" id="PF06464">
    <property type="entry name" value="DMAP_binding"/>
    <property type="match status" value="1"/>
</dbReference>
<dbReference type="InterPro" id="IPR056881">
    <property type="entry name" value="Mug62_dom"/>
</dbReference>
<dbReference type="GO" id="GO:0005829">
    <property type="term" value="C:cytosol"/>
    <property type="evidence" value="ECO:0007669"/>
    <property type="project" value="TreeGrafter"/>
</dbReference>
<accession>J7S8U3</accession>
<dbReference type="Pfam" id="PF23024">
    <property type="entry name" value="AMP-dom_DIP2-like"/>
    <property type="match status" value="1"/>
</dbReference>
<dbReference type="GO" id="GO:1990816">
    <property type="term" value="C:vacuole-mitochondrion membrane contact site"/>
    <property type="evidence" value="ECO:0007669"/>
    <property type="project" value="EnsemblFungi"/>
</dbReference>
<dbReference type="RefSeq" id="XP_022465989.1">
    <property type="nucleotide sequence ID" value="XM_022609610.1"/>
</dbReference>
<dbReference type="EMBL" id="HE978321">
    <property type="protein sequence ID" value="CCK71744.1"/>
    <property type="molecule type" value="Genomic_DNA"/>
</dbReference>
<dbReference type="InterPro" id="IPR042099">
    <property type="entry name" value="ANL_N_sf"/>
</dbReference>
<protein>
    <recommendedName>
        <fullName evidence="2">DMAP1-binding domain-containing protein</fullName>
    </recommendedName>
</protein>
<dbReference type="GeneID" id="34527476"/>
<keyword evidence="4" id="KW-1185">Reference proteome</keyword>
<name>J7S8U3_HUIN7</name>
<dbReference type="OMA" id="LVWTYWT"/>
<reference evidence="3 4" key="1">
    <citation type="journal article" date="2011" name="Proc. Natl. Acad. Sci. U.S.A.">
        <title>Evolutionary erosion of yeast sex chromosomes by mating-type switching accidents.</title>
        <authorList>
            <person name="Gordon J.L."/>
            <person name="Armisen D."/>
            <person name="Proux-Wera E."/>
            <person name="Oheigeartaigh S.S."/>
            <person name="Byrne K.P."/>
            <person name="Wolfe K.H."/>
        </authorList>
    </citation>
    <scope>NUCLEOTIDE SEQUENCE [LARGE SCALE GENOMIC DNA]</scope>
    <source>
        <strain evidence="4">ATCC MYA-139 / BCRC 22969 / CBS 8797 / CCRC 22969 / KCTC 17520 / NBRC 10181 / NCYC 3082</strain>
    </source>
</reference>
<dbReference type="SUPFAM" id="SSF56801">
    <property type="entry name" value="Acetyl-CoA synthetase-like"/>
    <property type="match status" value="2"/>
</dbReference>
<dbReference type="PANTHER" id="PTHR22754:SF32">
    <property type="entry name" value="DISCO-INTERACTING PROTEIN 2"/>
    <property type="match status" value="1"/>
</dbReference>
<proteinExistence type="predicted"/>
<evidence type="ECO:0000259" key="2">
    <source>
        <dbReference type="PROSITE" id="PS51912"/>
    </source>
</evidence>
<gene>
    <name evidence="3" type="primary">KNAG0H03290</name>
    <name evidence="3" type="ordered locus">KNAG_0H03290</name>
</gene>
<evidence type="ECO:0000256" key="1">
    <source>
        <dbReference type="SAM" id="MobiDB-lite"/>
    </source>
</evidence>
<evidence type="ECO:0000313" key="3">
    <source>
        <dbReference type="EMBL" id="CCK71744.1"/>
    </source>
</evidence>
<dbReference type="Gene3D" id="3.40.50.12780">
    <property type="entry name" value="N-terminal domain of ligase-like"/>
    <property type="match status" value="3"/>
</dbReference>
<dbReference type="InterPro" id="IPR045851">
    <property type="entry name" value="AMP-bd_C_sf"/>
</dbReference>
<dbReference type="HOGENOM" id="CLU_000737_0_0_1"/>
<dbReference type="Proteomes" id="UP000006310">
    <property type="component" value="Chromosome 8"/>
</dbReference>
<dbReference type="SMART" id="SM01137">
    <property type="entry name" value="DMAP_binding"/>
    <property type="match status" value="1"/>
</dbReference>
<dbReference type="Gene3D" id="3.30.300.30">
    <property type="match status" value="1"/>
</dbReference>
<dbReference type="InterPro" id="IPR010506">
    <property type="entry name" value="DMAP1-bd"/>
</dbReference>
<organism evidence="3 4">
    <name type="scientific">Huiozyma naganishii (strain ATCC MYA-139 / BCRC 22969 / CBS 8797 / KCTC 17520 / NBRC 10181 / NCYC 3082 / Yp74L-3)</name>
    <name type="common">Yeast</name>
    <name type="synonym">Kazachstania naganishii</name>
    <dbReference type="NCBI Taxonomy" id="1071383"/>
    <lineage>
        <taxon>Eukaryota</taxon>
        <taxon>Fungi</taxon>
        <taxon>Dikarya</taxon>
        <taxon>Ascomycota</taxon>
        <taxon>Saccharomycotina</taxon>
        <taxon>Saccharomycetes</taxon>
        <taxon>Saccharomycetales</taxon>
        <taxon>Saccharomycetaceae</taxon>
        <taxon>Huiozyma</taxon>
    </lineage>
</organism>
<evidence type="ECO:0000313" key="4">
    <source>
        <dbReference type="Proteomes" id="UP000006310"/>
    </source>
</evidence>
<dbReference type="eggNOG" id="KOG3628">
    <property type="taxonomic scope" value="Eukaryota"/>
</dbReference>
<reference evidence="4" key="2">
    <citation type="submission" date="2012-08" db="EMBL/GenBank/DDBJ databases">
        <title>Genome sequence of Kazachstania naganishii.</title>
        <authorList>
            <person name="Gordon J.L."/>
            <person name="Armisen D."/>
            <person name="Proux-Wera E."/>
            <person name="OhEigeartaigh S.S."/>
            <person name="Byrne K.P."/>
            <person name="Wolfe K.H."/>
        </authorList>
    </citation>
    <scope>NUCLEOTIDE SEQUENCE [LARGE SCALE GENOMIC DNA]</scope>
    <source>
        <strain evidence="4">ATCC MYA-139 / BCRC 22969 / CBS 8797 / CCRC 22969 / KCTC 17520 / NBRC 10181 / NCYC 3082</strain>
    </source>
</reference>
<dbReference type="KEGG" id="kng:KNAG_0H03290"/>